<proteinExistence type="predicted"/>
<sequence length="164" mass="18459">MILLRSTFFNLDAWCRCSPPVPTADGLIVWAYHNCPGSWKDGDTSIEFRRVLADPTLNPGSRYGIVADSAFPCGKEMTGRVLTPLEEGDLERLAPSVRRAVKIMSGAITFVCQSAEWGLGSVEKVYHHLLWSLPFDVNRRKNRLDNLFRMANFRVRTVGIAKFV</sequence>
<dbReference type="OrthoDB" id="78198at2759"/>
<protein>
    <submittedName>
        <fullName evidence="1">Unnamed protein product</fullName>
    </submittedName>
</protein>
<comment type="caution">
    <text evidence="1">The sequence shown here is derived from an EMBL/GenBank/DDBJ whole genome shotgun (WGS) entry which is preliminary data.</text>
</comment>
<keyword evidence="2" id="KW-1185">Reference proteome</keyword>
<reference evidence="1" key="1">
    <citation type="submission" date="2023-04" db="EMBL/GenBank/DDBJ databases">
        <title>Phytophthora fragariaefolia NBRC 109709.</title>
        <authorList>
            <person name="Ichikawa N."/>
            <person name="Sato H."/>
            <person name="Tonouchi N."/>
        </authorList>
    </citation>
    <scope>NUCLEOTIDE SEQUENCE</scope>
    <source>
        <strain evidence="1">NBRC 109709</strain>
    </source>
</reference>
<accession>A0A9W6X386</accession>
<name>A0A9W6X386_9STRA</name>
<gene>
    <name evidence="1" type="ORF">Pfra01_000591400</name>
</gene>
<dbReference type="PANTHER" id="PTHR48471">
    <property type="entry name" value="DDE TNP4 DOMAIN-CONTAINING PROTEIN"/>
    <property type="match status" value="1"/>
</dbReference>
<dbReference type="Proteomes" id="UP001165121">
    <property type="component" value="Unassembled WGS sequence"/>
</dbReference>
<organism evidence="1 2">
    <name type="scientific">Phytophthora fragariaefolia</name>
    <dbReference type="NCBI Taxonomy" id="1490495"/>
    <lineage>
        <taxon>Eukaryota</taxon>
        <taxon>Sar</taxon>
        <taxon>Stramenopiles</taxon>
        <taxon>Oomycota</taxon>
        <taxon>Peronosporomycetes</taxon>
        <taxon>Peronosporales</taxon>
        <taxon>Peronosporaceae</taxon>
        <taxon>Phytophthora</taxon>
    </lineage>
</organism>
<dbReference type="AlphaFoldDB" id="A0A9W6X386"/>
<dbReference type="PANTHER" id="PTHR48471:SF1">
    <property type="entry name" value="DDE TNP4 DOMAIN-CONTAINING PROTEIN"/>
    <property type="match status" value="1"/>
</dbReference>
<evidence type="ECO:0000313" key="1">
    <source>
        <dbReference type="EMBL" id="GMF28506.1"/>
    </source>
</evidence>
<evidence type="ECO:0000313" key="2">
    <source>
        <dbReference type="Proteomes" id="UP001165121"/>
    </source>
</evidence>
<dbReference type="EMBL" id="BSXT01000480">
    <property type="protein sequence ID" value="GMF28506.1"/>
    <property type="molecule type" value="Genomic_DNA"/>
</dbReference>